<dbReference type="Proteomes" id="UP001141619">
    <property type="component" value="Unassembled WGS sequence"/>
</dbReference>
<organism evidence="1 2">
    <name type="scientific">Govanella unica</name>
    <dbReference type="NCBI Taxonomy" id="2975056"/>
    <lineage>
        <taxon>Bacteria</taxon>
        <taxon>Pseudomonadati</taxon>
        <taxon>Pseudomonadota</taxon>
        <taxon>Alphaproteobacteria</taxon>
        <taxon>Emcibacterales</taxon>
        <taxon>Govanellaceae</taxon>
        <taxon>Govanella</taxon>
    </lineage>
</organism>
<evidence type="ECO:0000313" key="2">
    <source>
        <dbReference type="Proteomes" id="UP001141619"/>
    </source>
</evidence>
<reference evidence="1" key="1">
    <citation type="submission" date="2022-08" db="EMBL/GenBank/DDBJ databases">
        <authorList>
            <person name="Vandamme P."/>
            <person name="Hettiarachchi A."/>
            <person name="Peeters C."/>
            <person name="Cnockaert M."/>
            <person name="Carlier A."/>
        </authorList>
    </citation>
    <scope>NUCLEOTIDE SEQUENCE</scope>
    <source>
        <strain evidence="1">LMG 31809</strain>
    </source>
</reference>
<gene>
    <name evidence="1" type="ORF">NYP16_02990</name>
</gene>
<accession>A0A9X3TWC1</accession>
<reference evidence="1" key="2">
    <citation type="journal article" date="2023" name="Syst. Appl. Microbiol.">
        <title>Govania unica gen. nov., sp. nov., a rare biosphere bacterium that represents a novel family in the class Alphaproteobacteria.</title>
        <authorList>
            <person name="Vandamme P."/>
            <person name="Peeters C."/>
            <person name="Hettiarachchi A."/>
            <person name="Cnockaert M."/>
            <person name="Carlier A."/>
        </authorList>
    </citation>
    <scope>NUCLEOTIDE SEQUENCE</scope>
    <source>
        <strain evidence="1">LMG 31809</strain>
    </source>
</reference>
<keyword evidence="2" id="KW-1185">Reference proteome</keyword>
<protein>
    <submittedName>
        <fullName evidence="1">Uncharacterized protein</fullName>
    </submittedName>
</protein>
<name>A0A9X3TWC1_9PROT</name>
<evidence type="ECO:0000313" key="1">
    <source>
        <dbReference type="EMBL" id="MDA5192925.1"/>
    </source>
</evidence>
<dbReference type="AlphaFoldDB" id="A0A9X3TWC1"/>
<comment type="caution">
    <text evidence="1">The sequence shown here is derived from an EMBL/GenBank/DDBJ whole genome shotgun (WGS) entry which is preliminary data.</text>
</comment>
<dbReference type="RefSeq" id="WP_274942626.1">
    <property type="nucleotide sequence ID" value="NZ_JANWOI010000001.1"/>
</dbReference>
<proteinExistence type="predicted"/>
<dbReference type="EMBL" id="JANWOI010000001">
    <property type="protein sequence ID" value="MDA5192925.1"/>
    <property type="molecule type" value="Genomic_DNA"/>
</dbReference>
<sequence length="107" mass="11635">MDKLDAVKRTIATPPGPRPQFFSDPAIDQLLDITVAMAGEMAVLYERLDSLERLIEKAGLADRATIEGYQPDPATLAERMKWNEAFVMRVFNAAAAGASGRAPGQTE</sequence>